<gene>
    <name evidence="2" type="ORF">D6810_01835</name>
</gene>
<accession>A0A3M0YZL3</accession>
<evidence type="ECO:0008006" key="4">
    <source>
        <dbReference type="Google" id="ProtNLM"/>
    </source>
</evidence>
<evidence type="ECO:0000256" key="1">
    <source>
        <dbReference type="SAM" id="Phobius"/>
    </source>
</evidence>
<feature type="transmembrane region" description="Helical" evidence="1">
    <location>
        <begin position="26"/>
        <end position="47"/>
    </location>
</feature>
<name>A0A3M0YZL3_9BACT</name>
<dbReference type="Proteomes" id="UP000269410">
    <property type="component" value="Unassembled WGS sequence"/>
</dbReference>
<dbReference type="EMBL" id="RFKV01000058">
    <property type="protein sequence ID" value="RMD77153.1"/>
    <property type="molecule type" value="Genomic_DNA"/>
</dbReference>
<evidence type="ECO:0000313" key="2">
    <source>
        <dbReference type="EMBL" id="RMD77153.1"/>
    </source>
</evidence>
<protein>
    <recommendedName>
        <fullName evidence="4">Yip1 domain-containing protein</fullName>
    </recommendedName>
</protein>
<proteinExistence type="predicted"/>
<reference evidence="2 3" key="1">
    <citation type="submission" date="2018-10" db="EMBL/GenBank/DDBJ databases">
        <title>Thermophilic Lithotrophy and Phototrophy in an Intertidal, Iron-rich, Geothermal Spring.</title>
        <authorList>
            <person name="Ward L.M."/>
            <person name="Idei A."/>
            <person name="Nakagawa M."/>
            <person name="Ueno Y."/>
            <person name="Fischer W."/>
            <person name="Mcglynn S.E."/>
        </authorList>
    </citation>
    <scope>NUCLEOTIDE SEQUENCE [LARGE SCALE GENOMIC DNA]</scope>
    <source>
        <strain evidence="2">J137</strain>
    </source>
</reference>
<feature type="transmembrane region" description="Helical" evidence="1">
    <location>
        <begin position="95"/>
        <end position="119"/>
    </location>
</feature>
<keyword evidence="1" id="KW-1133">Transmembrane helix</keyword>
<dbReference type="AlphaFoldDB" id="A0A3M0YZL3"/>
<feature type="transmembrane region" description="Helical" evidence="1">
    <location>
        <begin position="139"/>
        <end position="165"/>
    </location>
</feature>
<evidence type="ECO:0000313" key="3">
    <source>
        <dbReference type="Proteomes" id="UP000269410"/>
    </source>
</evidence>
<sequence length="215" mass="23677">MFQAVWNTRKFFEEGFHRTSLKKIAVWHLIFLLVGSVFYFLTIIFAGNNFIKVVLATITSILVFVLFTVLFSFLNRSFFVNGFSFKENLKVSLGALLPYTFLGNFVNGVMSLFLLPPMLMLSSITNSMTVSAPDVQANLSAATVIGLLSACLSLLLIPITVWAYVRVIVSTANAYSVLLGVRSQDLFVKVLISAVMSAILTSVISCPLIVISNLI</sequence>
<keyword evidence="1" id="KW-0812">Transmembrane</keyword>
<feature type="transmembrane region" description="Helical" evidence="1">
    <location>
        <begin position="53"/>
        <end position="74"/>
    </location>
</feature>
<comment type="caution">
    <text evidence="2">The sequence shown here is derived from an EMBL/GenBank/DDBJ whole genome shotgun (WGS) entry which is preliminary data.</text>
</comment>
<feature type="transmembrane region" description="Helical" evidence="1">
    <location>
        <begin position="186"/>
        <end position="211"/>
    </location>
</feature>
<organism evidence="2 3">
    <name type="scientific">Candidatus Dojkabacteria bacterium</name>
    <dbReference type="NCBI Taxonomy" id="2099670"/>
    <lineage>
        <taxon>Bacteria</taxon>
        <taxon>Candidatus Dojkabacteria</taxon>
    </lineage>
</organism>
<keyword evidence="1" id="KW-0472">Membrane</keyword>